<evidence type="ECO:0000313" key="1">
    <source>
        <dbReference type="EMBL" id="SHM56658.1"/>
    </source>
</evidence>
<dbReference type="RefSeq" id="WP_073085397.1">
    <property type="nucleotide sequence ID" value="NZ_FRBL01000009.1"/>
</dbReference>
<sequence length="357" mass="40953">MQEQDVLQLSQLRGEPAVTVLVSTHRTHPDNKRDSINLKNLVSTAEKQLLDLYDKRTVWPILEKIKELETGINHQYNLDSLVIYASENFGRIYNLPVPTTDRIIIGKRFEIRPLLKALQQATHYYAITVSRHKIRLLEADNDSLIREVHNEDFPFENTTYFTTDPMKLQQDSVTDDLIKEFFNVADKRFKKYYNENPLPVILLGDVKMLSYYQDQMDIKGIVTGTIHGGYDDTVDHEIPRIVSPVLKELQAKKQEDAREAINVAQSQQRLLTDLSDIYRAAVDGSADTLYVESNFFRPGTIHDGSITLHPDENDNKDLSYDVLLPIVETVLQKSGKVIFVDEGLLNDYQGIALVTRY</sequence>
<evidence type="ECO:0000313" key="2">
    <source>
        <dbReference type="Proteomes" id="UP000184420"/>
    </source>
</evidence>
<dbReference type="AlphaFoldDB" id="A0A1M7JUJ8"/>
<dbReference type="STRING" id="1419482.SAMN05444266_10927"/>
<dbReference type="EMBL" id="FRBL01000009">
    <property type="protein sequence ID" value="SHM56658.1"/>
    <property type="molecule type" value="Genomic_DNA"/>
</dbReference>
<gene>
    <name evidence="1" type="ORF">SAMN05444266_10927</name>
</gene>
<name>A0A1M7JUJ8_9BACT</name>
<accession>A0A1M7JUJ8</accession>
<dbReference type="InterPro" id="IPR041289">
    <property type="entry name" value="Bact_RF_family3"/>
</dbReference>
<dbReference type="OrthoDB" id="4393931at2"/>
<organism evidence="1 2">
    <name type="scientific">Chitinophaga jiangningensis</name>
    <dbReference type="NCBI Taxonomy" id="1419482"/>
    <lineage>
        <taxon>Bacteria</taxon>
        <taxon>Pseudomonadati</taxon>
        <taxon>Bacteroidota</taxon>
        <taxon>Chitinophagia</taxon>
        <taxon>Chitinophagales</taxon>
        <taxon>Chitinophagaceae</taxon>
        <taxon>Chitinophaga</taxon>
    </lineage>
</organism>
<proteinExistence type="predicted"/>
<dbReference type="Pfam" id="PF18845">
    <property type="entry name" value="baeRF_family3"/>
    <property type="match status" value="1"/>
</dbReference>
<protein>
    <recommendedName>
        <fullName evidence="3">ERF1 domain-containing protein 3</fullName>
    </recommendedName>
</protein>
<dbReference type="Proteomes" id="UP000184420">
    <property type="component" value="Unassembled WGS sequence"/>
</dbReference>
<reference evidence="1 2" key="1">
    <citation type="submission" date="2016-11" db="EMBL/GenBank/DDBJ databases">
        <authorList>
            <person name="Jaros S."/>
            <person name="Januszkiewicz K."/>
            <person name="Wedrychowicz H."/>
        </authorList>
    </citation>
    <scope>NUCLEOTIDE SEQUENCE [LARGE SCALE GENOMIC DNA]</scope>
    <source>
        <strain evidence="1 2">DSM 27406</strain>
    </source>
</reference>
<evidence type="ECO:0008006" key="3">
    <source>
        <dbReference type="Google" id="ProtNLM"/>
    </source>
</evidence>
<keyword evidence="2" id="KW-1185">Reference proteome</keyword>